<keyword evidence="5" id="KW-1185">Reference proteome</keyword>
<protein>
    <submittedName>
        <fullName evidence="4">Putative tricarboxylic transport membrane protein</fullName>
    </submittedName>
</protein>
<sequence>MRLTTALKTTAAVAAAGLTMTACGTSADPEGGATGGDSGPVQGLRLLVPNSPGSGYDVTARQGAKAMQDAKLTGTVEVFNTAGAGGTVGLQRLVNEQGKDDLLMVMGLGVVGATYTNKSKATLNETVPLAKLIEESEAIVVPKDSPYTSIDQLVAAWKADPGKVPVGGASNAGGPDHLTPMLMAKAVGVEPKSVNYVPYDGGGELMTAVLGGKVAFAATGVGEVAEQAKSGEVRVLAVTSAEPVEGIDAPTLKSLGVDLEFTNWRGIVAPPGLSDAKQKEYIDLLTKMHGSEQWKKVLKDQGWTDSFETGATFKTFLGTENERVAGVLKDLGLA</sequence>
<dbReference type="Proteomes" id="UP000278440">
    <property type="component" value="Unassembled WGS sequence"/>
</dbReference>
<evidence type="ECO:0000313" key="6">
    <source>
        <dbReference type="Proteomes" id="UP000590811"/>
    </source>
</evidence>
<reference evidence="3 6" key="2">
    <citation type="submission" date="2020-08" db="EMBL/GenBank/DDBJ databases">
        <title>Genomic Encyclopedia of Type Strains, Phase IV (KMG-V): Genome sequencing to study the core and pangenomes of soil and plant-associated prokaryotes.</title>
        <authorList>
            <person name="Whitman W."/>
        </authorList>
    </citation>
    <scope>NUCLEOTIDE SEQUENCE [LARGE SCALE GENOMIC DNA]</scope>
    <source>
        <strain evidence="3 6">B3ACCR2</strain>
    </source>
</reference>
<organism evidence="4 5">
    <name type="scientific">Terracoccus luteus</name>
    <dbReference type="NCBI Taxonomy" id="53356"/>
    <lineage>
        <taxon>Bacteria</taxon>
        <taxon>Bacillati</taxon>
        <taxon>Actinomycetota</taxon>
        <taxon>Actinomycetes</taxon>
        <taxon>Micrococcales</taxon>
        <taxon>Intrasporangiaceae</taxon>
        <taxon>Terracoccus</taxon>
    </lineage>
</organism>
<dbReference type="Pfam" id="PF03401">
    <property type="entry name" value="TctC"/>
    <property type="match status" value="1"/>
</dbReference>
<comment type="similarity">
    <text evidence="1">Belongs to the UPF0065 (bug) family.</text>
</comment>
<dbReference type="EMBL" id="RBXT01000001">
    <property type="protein sequence ID" value="RKT79383.1"/>
    <property type="molecule type" value="Genomic_DNA"/>
</dbReference>
<feature type="signal peptide" evidence="2">
    <location>
        <begin position="1"/>
        <end position="27"/>
    </location>
</feature>
<keyword evidence="2" id="KW-0732">Signal</keyword>
<dbReference type="InterPro" id="IPR005064">
    <property type="entry name" value="BUG"/>
</dbReference>
<proteinExistence type="inferred from homology"/>
<dbReference type="RefSeq" id="WP_308331275.1">
    <property type="nucleotide sequence ID" value="NZ_JACHVT010000003.1"/>
</dbReference>
<accession>A0A495Y308</accession>
<dbReference type="CDD" id="cd07012">
    <property type="entry name" value="PBP2_Bug_TTT"/>
    <property type="match status" value="1"/>
</dbReference>
<dbReference type="PANTHER" id="PTHR42928:SF3">
    <property type="entry name" value="UPF0065 PROTEIN YFLP"/>
    <property type="match status" value="1"/>
</dbReference>
<dbReference type="Gene3D" id="3.40.190.150">
    <property type="entry name" value="Bordetella uptake gene, domain 1"/>
    <property type="match status" value="1"/>
</dbReference>
<gene>
    <name evidence="4" type="ORF">DFJ68_2851</name>
    <name evidence="3" type="ORF">FHW14_001788</name>
</gene>
<dbReference type="Gene3D" id="3.40.190.10">
    <property type="entry name" value="Periplasmic binding protein-like II"/>
    <property type="match status" value="1"/>
</dbReference>
<name>A0A495Y308_9MICO</name>
<evidence type="ECO:0000313" key="4">
    <source>
        <dbReference type="EMBL" id="RKT79383.1"/>
    </source>
</evidence>
<dbReference type="InterPro" id="IPR042100">
    <property type="entry name" value="Bug_dom1"/>
</dbReference>
<dbReference type="AlphaFoldDB" id="A0A495Y308"/>
<evidence type="ECO:0000313" key="5">
    <source>
        <dbReference type="Proteomes" id="UP000278440"/>
    </source>
</evidence>
<dbReference type="PANTHER" id="PTHR42928">
    <property type="entry name" value="TRICARBOXYLATE-BINDING PROTEIN"/>
    <property type="match status" value="1"/>
</dbReference>
<evidence type="ECO:0000313" key="3">
    <source>
        <dbReference type="EMBL" id="MBB2986634.1"/>
    </source>
</evidence>
<feature type="chain" id="PRO_5036116989" evidence="2">
    <location>
        <begin position="28"/>
        <end position="334"/>
    </location>
</feature>
<dbReference type="Proteomes" id="UP000590811">
    <property type="component" value="Unassembled WGS sequence"/>
</dbReference>
<evidence type="ECO:0000256" key="2">
    <source>
        <dbReference type="SAM" id="SignalP"/>
    </source>
</evidence>
<dbReference type="PIRSF" id="PIRSF017082">
    <property type="entry name" value="YflP"/>
    <property type="match status" value="1"/>
</dbReference>
<evidence type="ECO:0000256" key="1">
    <source>
        <dbReference type="ARBA" id="ARBA00006987"/>
    </source>
</evidence>
<reference evidence="4 5" key="1">
    <citation type="submission" date="2018-10" db="EMBL/GenBank/DDBJ databases">
        <title>Sequencing the genomes of 1000 actinobacteria strains.</title>
        <authorList>
            <person name="Klenk H.-P."/>
        </authorList>
    </citation>
    <scope>NUCLEOTIDE SEQUENCE [LARGE SCALE GENOMIC DNA]</scope>
    <source>
        <strain evidence="4 5">DSM 44267</strain>
    </source>
</reference>
<dbReference type="PROSITE" id="PS51257">
    <property type="entry name" value="PROKAR_LIPOPROTEIN"/>
    <property type="match status" value="1"/>
</dbReference>
<dbReference type="SUPFAM" id="SSF53850">
    <property type="entry name" value="Periplasmic binding protein-like II"/>
    <property type="match status" value="1"/>
</dbReference>
<dbReference type="EMBL" id="JACHVT010000003">
    <property type="protein sequence ID" value="MBB2986634.1"/>
    <property type="molecule type" value="Genomic_DNA"/>
</dbReference>
<comment type="caution">
    <text evidence="4">The sequence shown here is derived from an EMBL/GenBank/DDBJ whole genome shotgun (WGS) entry which is preliminary data.</text>
</comment>